<evidence type="ECO:0000313" key="2">
    <source>
        <dbReference type="Proteomes" id="UP000050525"/>
    </source>
</evidence>
<keyword evidence="2" id="KW-1185">Reference proteome</keyword>
<name>A0A151PB66_ALLMI</name>
<dbReference type="EMBL" id="AKHW03000533">
    <property type="protein sequence ID" value="KYO46321.1"/>
    <property type="molecule type" value="Genomic_DNA"/>
</dbReference>
<reference evidence="1 2" key="1">
    <citation type="journal article" date="2012" name="Genome Biol.">
        <title>Sequencing three crocodilian genomes to illuminate the evolution of archosaurs and amniotes.</title>
        <authorList>
            <person name="St John J.A."/>
            <person name="Braun E.L."/>
            <person name="Isberg S.R."/>
            <person name="Miles L.G."/>
            <person name="Chong A.Y."/>
            <person name="Gongora J."/>
            <person name="Dalzell P."/>
            <person name="Moran C."/>
            <person name="Bed'hom B."/>
            <person name="Abzhanov A."/>
            <person name="Burgess S.C."/>
            <person name="Cooksey A.M."/>
            <person name="Castoe T.A."/>
            <person name="Crawford N.G."/>
            <person name="Densmore L.D."/>
            <person name="Drew J.C."/>
            <person name="Edwards S.V."/>
            <person name="Faircloth B.C."/>
            <person name="Fujita M.K."/>
            <person name="Greenwold M.J."/>
            <person name="Hoffmann F.G."/>
            <person name="Howard J.M."/>
            <person name="Iguchi T."/>
            <person name="Janes D.E."/>
            <person name="Khan S.Y."/>
            <person name="Kohno S."/>
            <person name="de Koning A.J."/>
            <person name="Lance S.L."/>
            <person name="McCarthy F.M."/>
            <person name="McCormack J.E."/>
            <person name="Merchant M.E."/>
            <person name="Peterson D.G."/>
            <person name="Pollock D.D."/>
            <person name="Pourmand N."/>
            <person name="Raney B.J."/>
            <person name="Roessler K.A."/>
            <person name="Sanford J.R."/>
            <person name="Sawyer R.H."/>
            <person name="Schmidt C.J."/>
            <person name="Triplett E.W."/>
            <person name="Tuberville T.D."/>
            <person name="Venegas-Anaya M."/>
            <person name="Howard J.T."/>
            <person name="Jarvis E.D."/>
            <person name="Guillette L.J.Jr."/>
            <person name="Glenn T.C."/>
            <person name="Green R.E."/>
            <person name="Ray D.A."/>
        </authorList>
    </citation>
    <scope>NUCLEOTIDE SEQUENCE [LARGE SCALE GENOMIC DNA]</scope>
    <source>
        <strain evidence="1">KSC_2009_1</strain>
    </source>
</reference>
<comment type="caution">
    <text evidence="1">The sequence shown here is derived from an EMBL/GenBank/DDBJ whole genome shotgun (WGS) entry which is preliminary data.</text>
</comment>
<protein>
    <submittedName>
        <fullName evidence="1">Uncharacterized protein</fullName>
    </submittedName>
</protein>
<dbReference type="AlphaFoldDB" id="A0A151PB66"/>
<proteinExistence type="predicted"/>
<accession>A0A151PB66</accession>
<evidence type="ECO:0000313" key="1">
    <source>
        <dbReference type="EMBL" id="KYO46321.1"/>
    </source>
</evidence>
<organism evidence="1 2">
    <name type="scientific">Alligator mississippiensis</name>
    <name type="common">American alligator</name>
    <dbReference type="NCBI Taxonomy" id="8496"/>
    <lineage>
        <taxon>Eukaryota</taxon>
        <taxon>Metazoa</taxon>
        <taxon>Chordata</taxon>
        <taxon>Craniata</taxon>
        <taxon>Vertebrata</taxon>
        <taxon>Euteleostomi</taxon>
        <taxon>Archelosauria</taxon>
        <taxon>Archosauria</taxon>
        <taxon>Crocodylia</taxon>
        <taxon>Alligatoridae</taxon>
        <taxon>Alligatorinae</taxon>
        <taxon>Alligator</taxon>
    </lineage>
</organism>
<sequence>MTGSQEHLLEDAEYPQLCRYTASNALHWQYGSLKASGLGCRYRKCEHYMDNPYTRAVTSQSGAFPSKLQN</sequence>
<gene>
    <name evidence="1" type="ORF">Y1Q_0021838</name>
</gene>
<dbReference type="Proteomes" id="UP000050525">
    <property type="component" value="Unassembled WGS sequence"/>
</dbReference>